<comment type="caution">
    <text evidence="4">The sequence shown here is derived from an EMBL/GenBank/DDBJ whole genome shotgun (WGS) entry which is preliminary data.</text>
</comment>
<dbReference type="PROSITE" id="PS50005">
    <property type="entry name" value="TPR"/>
    <property type="match status" value="2"/>
</dbReference>
<dbReference type="AlphaFoldDB" id="A0A4Z0FAM7"/>
<keyword evidence="1" id="KW-0677">Repeat</keyword>
<proteinExistence type="predicted"/>
<evidence type="ECO:0000256" key="2">
    <source>
        <dbReference type="ARBA" id="ARBA00022803"/>
    </source>
</evidence>
<keyword evidence="5" id="KW-1185">Reference proteome</keyword>
<dbReference type="NCBIfam" id="TIGR02521">
    <property type="entry name" value="type_IV_pilW"/>
    <property type="match status" value="1"/>
</dbReference>
<dbReference type="PROSITE" id="PS51257">
    <property type="entry name" value="PROKAR_LIPOPROTEIN"/>
    <property type="match status" value="1"/>
</dbReference>
<dbReference type="InterPro" id="IPR051012">
    <property type="entry name" value="CellSynth/LPSAsmb/PSIAsmb"/>
</dbReference>
<organism evidence="4 5">
    <name type="scientific">Candidatus Macondimonas diazotrophica</name>
    <dbReference type="NCBI Taxonomy" id="2305248"/>
    <lineage>
        <taxon>Bacteria</taxon>
        <taxon>Pseudomonadati</taxon>
        <taxon>Pseudomonadota</taxon>
        <taxon>Gammaproteobacteria</taxon>
        <taxon>Chromatiales</taxon>
        <taxon>Ectothiorhodospiraceae</taxon>
        <taxon>Candidatus Macondimonas</taxon>
    </lineage>
</organism>
<feature type="repeat" description="TPR" evidence="3">
    <location>
        <begin position="34"/>
        <end position="67"/>
    </location>
</feature>
<dbReference type="Pfam" id="PF14559">
    <property type="entry name" value="TPR_19"/>
    <property type="match status" value="1"/>
</dbReference>
<evidence type="ECO:0000313" key="5">
    <source>
        <dbReference type="Proteomes" id="UP000297890"/>
    </source>
</evidence>
<dbReference type="InterPro" id="IPR011990">
    <property type="entry name" value="TPR-like_helical_dom_sf"/>
</dbReference>
<dbReference type="Proteomes" id="UP000297890">
    <property type="component" value="Unassembled WGS sequence"/>
</dbReference>
<evidence type="ECO:0000256" key="3">
    <source>
        <dbReference type="PROSITE-ProRule" id="PRU00339"/>
    </source>
</evidence>
<evidence type="ECO:0000313" key="4">
    <source>
        <dbReference type="EMBL" id="TFZ82717.1"/>
    </source>
</evidence>
<name>A0A4Z0FAM7_9GAMM</name>
<accession>A0A4Z0FAM7</accession>
<sequence length="243" mass="26815">MSGVRVWVMMIVTAMVIVGCSAKAPPRGNEADALHYSLRLGYGYLENGQYSVALEKFERALELDRQSSEAYLGMAETYARLAQYEKADVNYRRAIALAKSAGAAHNNYGAFLCAQGKLRAAESEFLAAIADPAYSTPAFAYTNAAVCLRKLPDLSKARAYLDQATRADPRFAPAWFELSSLAMEQGRTAMARDHLERYHQLVAPNRESLKLAYRIESALGNTEIAGRLAARLKKDYGDDVFLP</sequence>
<dbReference type="Gene3D" id="1.25.40.10">
    <property type="entry name" value="Tetratricopeptide repeat domain"/>
    <property type="match status" value="1"/>
</dbReference>
<dbReference type="SMART" id="SM00028">
    <property type="entry name" value="TPR"/>
    <property type="match status" value="4"/>
</dbReference>
<evidence type="ECO:0000256" key="1">
    <source>
        <dbReference type="ARBA" id="ARBA00022737"/>
    </source>
</evidence>
<dbReference type="OrthoDB" id="9814042at2"/>
<keyword evidence="2 3" id="KW-0802">TPR repeat</keyword>
<dbReference type="EMBL" id="SRIO01000007">
    <property type="protein sequence ID" value="TFZ82717.1"/>
    <property type="molecule type" value="Genomic_DNA"/>
</dbReference>
<dbReference type="InterPro" id="IPR013360">
    <property type="entry name" value="Pilus_4_PilW"/>
</dbReference>
<protein>
    <submittedName>
        <fullName evidence="4">Type IV pilus biogenesis/stability protein PilW</fullName>
    </submittedName>
</protein>
<reference evidence="4 5" key="1">
    <citation type="journal article" date="2019" name="ISME J.">
        <title>Candidatus Macondimonas diazotrophica, a novel gammaproteobacterial genus dominating crude-oil-contaminated coastal sediments.</title>
        <authorList>
            <person name="Karthikeyan S."/>
            <person name="Konstantinidis K."/>
        </authorList>
    </citation>
    <scope>NUCLEOTIDE SEQUENCE [LARGE SCALE GENOMIC DNA]</scope>
    <source>
        <strain evidence="4 5">KTK01</strain>
    </source>
</reference>
<dbReference type="Pfam" id="PF13432">
    <property type="entry name" value="TPR_16"/>
    <property type="match status" value="1"/>
</dbReference>
<dbReference type="PANTHER" id="PTHR45586">
    <property type="entry name" value="TPR REPEAT-CONTAINING PROTEIN PA4667"/>
    <property type="match status" value="1"/>
</dbReference>
<dbReference type="SUPFAM" id="SSF48452">
    <property type="entry name" value="TPR-like"/>
    <property type="match status" value="1"/>
</dbReference>
<dbReference type="RefSeq" id="WP_135281704.1">
    <property type="nucleotide sequence ID" value="NZ_SRIO01000007.1"/>
</dbReference>
<feature type="repeat" description="TPR" evidence="3">
    <location>
        <begin position="68"/>
        <end position="101"/>
    </location>
</feature>
<gene>
    <name evidence="4" type="primary">pilW</name>
    <name evidence="4" type="ORF">E4680_07080</name>
</gene>
<dbReference type="PANTHER" id="PTHR45586:SF1">
    <property type="entry name" value="LIPOPOLYSACCHARIDE ASSEMBLY PROTEIN B"/>
    <property type="match status" value="1"/>
</dbReference>
<dbReference type="InterPro" id="IPR019734">
    <property type="entry name" value="TPR_rpt"/>
</dbReference>